<reference evidence="1" key="1">
    <citation type="submission" date="2017-07" db="EMBL/GenBank/DDBJ databases">
        <title>Taro Niue Genome Assembly and Annotation.</title>
        <authorList>
            <person name="Atibalentja N."/>
            <person name="Keating K."/>
            <person name="Fields C.J."/>
        </authorList>
    </citation>
    <scope>NUCLEOTIDE SEQUENCE</scope>
    <source>
        <strain evidence="1">Niue_2</strain>
        <tissue evidence="1">Leaf</tissue>
    </source>
</reference>
<evidence type="ECO:0000313" key="2">
    <source>
        <dbReference type="Proteomes" id="UP000652761"/>
    </source>
</evidence>
<dbReference type="Proteomes" id="UP000652761">
    <property type="component" value="Unassembled WGS sequence"/>
</dbReference>
<dbReference type="AlphaFoldDB" id="A0A843WE89"/>
<protein>
    <submittedName>
        <fullName evidence="1">Uncharacterized protein</fullName>
    </submittedName>
</protein>
<proteinExistence type="predicted"/>
<sequence length="201" mass="22377">MFVGEEVLQTLELRSLDGIRWRFSSSKCVDTTGHCVDTTGIVFKLGFWDSHLVSTPQGTVSTPQAPSFRPCFWDSHLVSTPQGTVSTPQELDGKLAAVKILSWWQHRVPLTLVGGNPLAVKFFSLDRTSSTSLSSEPDFFELEEEEEVEGVAATLRALVKKPTSWYKPQCGSARLKPLARFYTEYSPSAGQKSFLEKKEQS</sequence>
<keyword evidence="2" id="KW-1185">Reference proteome</keyword>
<evidence type="ECO:0000313" key="1">
    <source>
        <dbReference type="EMBL" id="MQM02454.1"/>
    </source>
</evidence>
<comment type="caution">
    <text evidence="1">The sequence shown here is derived from an EMBL/GenBank/DDBJ whole genome shotgun (WGS) entry which is preliminary data.</text>
</comment>
<gene>
    <name evidence="1" type="ORF">Taro_035221</name>
</gene>
<accession>A0A843WE89</accession>
<name>A0A843WE89_COLES</name>
<dbReference type="EMBL" id="NMUH01002857">
    <property type="protein sequence ID" value="MQM02454.1"/>
    <property type="molecule type" value="Genomic_DNA"/>
</dbReference>
<organism evidence="1 2">
    <name type="scientific">Colocasia esculenta</name>
    <name type="common">Wild taro</name>
    <name type="synonym">Arum esculentum</name>
    <dbReference type="NCBI Taxonomy" id="4460"/>
    <lineage>
        <taxon>Eukaryota</taxon>
        <taxon>Viridiplantae</taxon>
        <taxon>Streptophyta</taxon>
        <taxon>Embryophyta</taxon>
        <taxon>Tracheophyta</taxon>
        <taxon>Spermatophyta</taxon>
        <taxon>Magnoliopsida</taxon>
        <taxon>Liliopsida</taxon>
        <taxon>Araceae</taxon>
        <taxon>Aroideae</taxon>
        <taxon>Colocasieae</taxon>
        <taxon>Colocasia</taxon>
    </lineage>
</organism>